<dbReference type="EMBL" id="CP013469">
    <property type="protein sequence ID" value="ALR88339.1"/>
    <property type="molecule type" value="Genomic_DNA"/>
</dbReference>
<dbReference type="PANTHER" id="PTHR30042">
    <property type="entry name" value="POTASSIUM-TRANSPORTING ATPASE C CHAIN"/>
    <property type="match status" value="1"/>
</dbReference>
<dbReference type="AlphaFoldDB" id="A0A0S3JPK7"/>
<organism evidence="12">
    <name type="scientific">Acetobacter pasteurianus</name>
    <name type="common">Acetobacter turbidans</name>
    <dbReference type="NCBI Taxonomy" id="438"/>
    <lineage>
        <taxon>Bacteria</taxon>
        <taxon>Pseudomonadati</taxon>
        <taxon>Pseudomonadota</taxon>
        <taxon>Alphaproteobacteria</taxon>
        <taxon>Acetobacterales</taxon>
        <taxon>Acetobacteraceae</taxon>
        <taxon>Acetobacter</taxon>
    </lineage>
</organism>
<evidence type="ECO:0000256" key="3">
    <source>
        <dbReference type="ARBA" id="ARBA00022538"/>
    </source>
</evidence>
<keyword evidence="7 11" id="KW-0630">Potassium</keyword>
<keyword evidence="2 11" id="KW-1003">Cell membrane</keyword>
<evidence type="ECO:0000256" key="2">
    <source>
        <dbReference type="ARBA" id="ARBA00022475"/>
    </source>
</evidence>
<dbReference type="HAMAP" id="MF_00276">
    <property type="entry name" value="KdpC"/>
    <property type="match status" value="1"/>
</dbReference>
<geneLocation type="plasmid" evidence="12">
    <name>ApAb3p1</name>
</geneLocation>
<proteinExistence type="inferred from homology"/>
<geneLocation type="plasmid" evidence="13">
    <name>ApAb3p2</name>
</geneLocation>
<dbReference type="GO" id="GO:0005886">
    <property type="term" value="C:plasma membrane"/>
    <property type="evidence" value="ECO:0007669"/>
    <property type="project" value="UniProtKB-SubCell"/>
</dbReference>
<gene>
    <name evidence="11" type="primary">kdpC</name>
    <name evidence="12" type="ORF">DB34_14340</name>
    <name evidence="13" type="ORF">DB34_14565</name>
</gene>
<reference evidence="12" key="1">
    <citation type="submission" date="2015-11" db="EMBL/GenBank/DDBJ databases">
        <title>Plasmid sequences of Acetobacter pasteurianus Ab3.</title>
        <authorList>
            <person name="Xia K."/>
            <person name="Li Y."/>
        </authorList>
    </citation>
    <scope>NUCLEOTIDE SEQUENCE</scope>
    <source>
        <strain evidence="12">Ab3</strain>
        <plasmid evidence="12">ApAb3p1</plasmid>
        <plasmid evidence="13">ApAb3p2</plasmid>
    </source>
</reference>
<keyword evidence="5 11" id="KW-0547">Nucleotide-binding</keyword>
<evidence type="ECO:0000256" key="7">
    <source>
        <dbReference type="ARBA" id="ARBA00022958"/>
    </source>
</evidence>
<evidence type="ECO:0000256" key="11">
    <source>
        <dbReference type="HAMAP-Rule" id="MF_00276"/>
    </source>
</evidence>
<accession>A0A0S3JPK7</accession>
<dbReference type="PANTHER" id="PTHR30042:SF2">
    <property type="entry name" value="POTASSIUM-TRANSPORTING ATPASE KDPC SUBUNIT"/>
    <property type="match status" value="1"/>
</dbReference>
<evidence type="ECO:0000256" key="4">
    <source>
        <dbReference type="ARBA" id="ARBA00022692"/>
    </source>
</evidence>
<evidence type="ECO:0000256" key="1">
    <source>
        <dbReference type="ARBA" id="ARBA00022448"/>
    </source>
</evidence>
<feature type="transmembrane region" description="Helical" evidence="11">
    <location>
        <begin position="12"/>
        <end position="37"/>
    </location>
</feature>
<comment type="subcellular location">
    <subcellularLocation>
        <location evidence="11">Cell membrane</location>
        <topology evidence="11">Single-pass membrane protein</topology>
    </subcellularLocation>
</comment>
<evidence type="ECO:0000256" key="6">
    <source>
        <dbReference type="ARBA" id="ARBA00022840"/>
    </source>
</evidence>
<keyword evidence="9 11" id="KW-0406">Ion transport</keyword>
<comment type="subunit">
    <text evidence="11">The system is composed of three essential subunits: KdpA, KdpB and KdpC.</text>
</comment>
<keyword evidence="12" id="KW-0614">Plasmid</keyword>
<dbReference type="InterPro" id="IPR003820">
    <property type="entry name" value="KdpC"/>
</dbReference>
<dbReference type="NCBIfam" id="NF001454">
    <property type="entry name" value="PRK00315.1"/>
    <property type="match status" value="1"/>
</dbReference>
<dbReference type="RefSeq" id="WP_168455059.1">
    <property type="nucleotide sequence ID" value="NZ_CP013469.1"/>
</dbReference>
<evidence type="ECO:0000256" key="8">
    <source>
        <dbReference type="ARBA" id="ARBA00022989"/>
    </source>
</evidence>
<evidence type="ECO:0000313" key="12">
    <source>
        <dbReference type="EMBL" id="ALR88339.1"/>
    </source>
</evidence>
<dbReference type="GO" id="GO:0008556">
    <property type="term" value="F:P-type potassium transmembrane transporter activity"/>
    <property type="evidence" value="ECO:0007669"/>
    <property type="project" value="InterPro"/>
</dbReference>
<evidence type="ECO:0000256" key="9">
    <source>
        <dbReference type="ARBA" id="ARBA00023065"/>
    </source>
</evidence>
<dbReference type="NCBIfam" id="TIGR00681">
    <property type="entry name" value="kdpC"/>
    <property type="match status" value="1"/>
</dbReference>
<keyword evidence="1 11" id="KW-0813">Transport</keyword>
<sequence length="207" mass="22225">MTLIRQLRPALVIFGFLSVLTGLLYPLGITAISHLLLPEKAGGSLVHENAQTVGSALIGQNFTQPRYFHGRPSATTGADPNDPTKTVPTPYNAAASMGSNASPTSRALIERVRIAVAQLKTENPDAIAAGWSIPMDLVTTSASGLDPDISPQAALFQVKRVAHARNLPEQTVRQLVEHRIAHPLMGWLGEPHVNVLELNMALDALHR</sequence>
<evidence type="ECO:0000256" key="5">
    <source>
        <dbReference type="ARBA" id="ARBA00022741"/>
    </source>
</evidence>
<evidence type="ECO:0000313" key="13">
    <source>
        <dbReference type="EMBL" id="ALR88379.1"/>
    </source>
</evidence>
<dbReference type="Pfam" id="PF02669">
    <property type="entry name" value="KdpC"/>
    <property type="match status" value="1"/>
</dbReference>
<keyword evidence="6 11" id="KW-0067">ATP-binding</keyword>
<keyword evidence="4 11" id="KW-0812">Transmembrane</keyword>
<keyword evidence="8 11" id="KW-1133">Transmembrane helix</keyword>
<protein>
    <recommendedName>
        <fullName evidence="11">Potassium-transporting ATPase KdpC subunit</fullName>
    </recommendedName>
    <alternativeName>
        <fullName evidence="11">ATP phosphohydrolase [potassium-transporting] C chain</fullName>
    </alternativeName>
    <alternativeName>
        <fullName evidence="11">Potassium-binding and translocating subunit C</fullName>
    </alternativeName>
    <alternativeName>
        <fullName evidence="11">Potassium-translocating ATPase C chain</fullName>
    </alternativeName>
</protein>
<dbReference type="EMBL" id="CP013470">
    <property type="protein sequence ID" value="ALR88379.1"/>
    <property type="molecule type" value="Genomic_DNA"/>
</dbReference>
<comment type="function">
    <text evidence="11">Part of the high-affinity ATP-driven potassium transport (or Kdp) system, which catalyzes the hydrolysis of ATP coupled with the electrogenic transport of potassium into the cytoplasm. This subunit acts as a catalytic chaperone that increases the ATP-binding affinity of the ATP-hydrolyzing subunit KdpB by the formation of a transient KdpB/KdpC/ATP ternary complex.</text>
</comment>
<dbReference type="PIRSF" id="PIRSF001296">
    <property type="entry name" value="K_ATPase_KdpC"/>
    <property type="match status" value="1"/>
</dbReference>
<keyword evidence="3 11" id="KW-0633">Potassium transport</keyword>
<name>A0A0S3JPK7_ACEPA</name>
<keyword evidence="10 11" id="KW-0472">Membrane</keyword>
<evidence type="ECO:0000256" key="10">
    <source>
        <dbReference type="ARBA" id="ARBA00023136"/>
    </source>
</evidence>
<comment type="similarity">
    <text evidence="11">Belongs to the KdpC family.</text>
</comment>
<dbReference type="GO" id="GO:0005524">
    <property type="term" value="F:ATP binding"/>
    <property type="evidence" value="ECO:0007669"/>
    <property type="project" value="UniProtKB-UniRule"/>
</dbReference>